<dbReference type="InterPro" id="IPR008814">
    <property type="entry name" value="Swp1"/>
</dbReference>
<keyword evidence="9" id="KW-0808">Transferase</keyword>
<dbReference type="PANTHER" id="PTHR12640:SF0">
    <property type="entry name" value="DOLICHYL-DIPHOSPHOOLIGOSACCHARIDE--PROTEIN GLYCOSYLTRANSFERASE SUBUNIT 2"/>
    <property type="match status" value="1"/>
</dbReference>
<reference evidence="9" key="1">
    <citation type="submission" date="2018-10" db="EMBL/GenBank/DDBJ databases">
        <title>Transcriptome assembly of Aceria tosichella (Wheat curl mite) Type 2.</title>
        <authorList>
            <person name="Scully E.D."/>
            <person name="Geib S.M."/>
            <person name="Palmer N.A."/>
            <person name="Gupta A.K."/>
            <person name="Sarath G."/>
            <person name="Tatineni S."/>
        </authorList>
    </citation>
    <scope>NUCLEOTIDE SEQUENCE</scope>
    <source>
        <strain evidence="9">LincolnNE</strain>
    </source>
</reference>
<evidence type="ECO:0000259" key="8">
    <source>
        <dbReference type="Pfam" id="PF25147"/>
    </source>
</evidence>
<dbReference type="InterPro" id="IPR056790">
    <property type="entry name" value="Ribophorin_II_C"/>
</dbReference>
<organism evidence="9">
    <name type="scientific">Aceria tosichella</name>
    <name type="common">wheat curl mite</name>
    <dbReference type="NCBI Taxonomy" id="561515"/>
    <lineage>
        <taxon>Eukaryota</taxon>
        <taxon>Metazoa</taxon>
        <taxon>Ecdysozoa</taxon>
        <taxon>Arthropoda</taxon>
        <taxon>Chelicerata</taxon>
        <taxon>Arachnida</taxon>
        <taxon>Acari</taxon>
        <taxon>Acariformes</taxon>
        <taxon>Trombidiformes</taxon>
        <taxon>Prostigmata</taxon>
        <taxon>Eupodina</taxon>
        <taxon>Eriophyoidea</taxon>
        <taxon>Eriophyidae</taxon>
        <taxon>Eriophyinae</taxon>
        <taxon>Aceriini</taxon>
        <taxon>Aceria</taxon>
    </lineage>
</organism>
<evidence type="ECO:0000256" key="5">
    <source>
        <dbReference type="ARBA" id="ARBA00022989"/>
    </source>
</evidence>
<keyword evidence="6 7" id="KW-0472">Membrane</keyword>
<dbReference type="PANTHER" id="PTHR12640">
    <property type="entry name" value="RIBOPHORIN II"/>
    <property type="match status" value="1"/>
</dbReference>
<evidence type="ECO:0000256" key="6">
    <source>
        <dbReference type="ARBA" id="ARBA00023136"/>
    </source>
</evidence>
<name>A0A6G1S6S1_9ACAR</name>
<dbReference type="UniPathway" id="UPA00378"/>
<dbReference type="GO" id="GO:0006487">
    <property type="term" value="P:protein N-linked glycosylation"/>
    <property type="evidence" value="ECO:0007669"/>
    <property type="project" value="TreeGrafter"/>
</dbReference>
<feature type="transmembrane region" description="Helical" evidence="7">
    <location>
        <begin position="46"/>
        <end position="67"/>
    </location>
</feature>
<keyword evidence="2 7" id="KW-0812">Transmembrane</keyword>
<dbReference type="Pfam" id="PF25147">
    <property type="entry name" value="Ribophorin_II_C"/>
    <property type="match status" value="1"/>
</dbReference>
<accession>A0A6G1S6S1</accession>
<evidence type="ECO:0000313" key="9">
    <source>
        <dbReference type="EMBL" id="MDE46205.1"/>
    </source>
</evidence>
<dbReference type="PROSITE" id="PS51257">
    <property type="entry name" value="PROKAR_LIPOPROTEIN"/>
    <property type="match status" value="1"/>
</dbReference>
<keyword evidence="3" id="KW-0732">Signal</keyword>
<feature type="transmembrane region" description="Helical" evidence="7">
    <location>
        <begin position="79"/>
        <end position="101"/>
    </location>
</feature>
<evidence type="ECO:0000256" key="2">
    <source>
        <dbReference type="ARBA" id="ARBA00022692"/>
    </source>
</evidence>
<protein>
    <submittedName>
        <fullName evidence="9">Dolichyl-diphosphooligosaccharide--protein glycosyltransferase subunit 2</fullName>
    </submittedName>
</protein>
<evidence type="ECO:0000256" key="7">
    <source>
        <dbReference type="SAM" id="Phobius"/>
    </source>
</evidence>
<keyword evidence="4" id="KW-0256">Endoplasmic reticulum</keyword>
<evidence type="ECO:0000256" key="3">
    <source>
        <dbReference type="ARBA" id="ARBA00022729"/>
    </source>
</evidence>
<feature type="domain" description="Ribophorin II C-terminal" evidence="8">
    <location>
        <begin position="37"/>
        <end position="120"/>
    </location>
</feature>
<evidence type="ECO:0000256" key="4">
    <source>
        <dbReference type="ARBA" id="ARBA00022824"/>
    </source>
</evidence>
<gene>
    <name evidence="9" type="primary">RPN2</name>
    <name evidence="9" type="ORF">g.14938</name>
</gene>
<sequence>MMNRKYLIAVTLFISIGMIGCLIGGTDGLKPEIQHKFREPEKRPPVVVTTFFTLLVAAPVLILFAFWSKSVSLKFESLTLSRIIFHTLFLMVLACYTKFWLGTNMFDTMRYTGPLICAMFYFYK</sequence>
<dbReference type="EMBL" id="GGYP01001434">
    <property type="protein sequence ID" value="MDE46205.1"/>
    <property type="molecule type" value="Transcribed_RNA"/>
</dbReference>
<comment type="subcellular location">
    <subcellularLocation>
        <location evidence="1">Endoplasmic reticulum membrane</location>
        <topology evidence="1">Multi-pass membrane protein</topology>
    </subcellularLocation>
</comment>
<dbReference type="GO" id="GO:0008250">
    <property type="term" value="C:oligosaccharyltransferase complex"/>
    <property type="evidence" value="ECO:0007669"/>
    <property type="project" value="InterPro"/>
</dbReference>
<proteinExistence type="predicted"/>
<feature type="transmembrane region" description="Helical" evidence="7">
    <location>
        <begin position="6"/>
        <end position="25"/>
    </location>
</feature>
<dbReference type="GO" id="GO:0016740">
    <property type="term" value="F:transferase activity"/>
    <property type="evidence" value="ECO:0007669"/>
    <property type="project" value="UniProtKB-KW"/>
</dbReference>
<evidence type="ECO:0000256" key="1">
    <source>
        <dbReference type="ARBA" id="ARBA00004477"/>
    </source>
</evidence>
<keyword evidence="5 7" id="KW-1133">Transmembrane helix</keyword>
<dbReference type="AlphaFoldDB" id="A0A6G1S6S1"/>